<evidence type="ECO:0000256" key="2">
    <source>
        <dbReference type="ARBA" id="ARBA00023125"/>
    </source>
</evidence>
<keyword evidence="3" id="KW-0804">Transcription</keyword>
<gene>
    <name evidence="6" type="ORF">C8046_00190</name>
</gene>
<dbReference type="PROSITE" id="PS50977">
    <property type="entry name" value="HTH_TETR_2"/>
    <property type="match status" value="1"/>
</dbReference>
<proteinExistence type="predicted"/>
<evidence type="ECO:0000313" key="6">
    <source>
        <dbReference type="EMBL" id="PWD49376.1"/>
    </source>
</evidence>
<sequence>MTTTRGAGRPRAASRALLEEAACELFLEQGYAATSVADVTLRAGVSRSTFFNYFDTKSDLLWTGVDEQVAALAARLAAPGGADLAGVDRELRTFATALGPDNVALAFSQESVMGLGDDLREAAVRRLADVRDVASAALRAAGVPELTAEVLGAARAGALLAAVRSWSLRGPGRVALADVLEEALAALDGAAVPADPA</sequence>
<keyword evidence="1" id="KW-0805">Transcription regulation</keyword>
<feature type="domain" description="HTH tetR-type" evidence="5">
    <location>
        <begin position="12"/>
        <end position="72"/>
    </location>
</feature>
<organism evidence="6 7">
    <name type="scientific">Serinibacter arcticus</name>
    <dbReference type="NCBI Taxonomy" id="1655435"/>
    <lineage>
        <taxon>Bacteria</taxon>
        <taxon>Bacillati</taxon>
        <taxon>Actinomycetota</taxon>
        <taxon>Actinomycetes</taxon>
        <taxon>Micrococcales</taxon>
        <taxon>Beutenbergiaceae</taxon>
        <taxon>Serinibacter</taxon>
    </lineage>
</organism>
<dbReference type="PRINTS" id="PR00455">
    <property type="entry name" value="HTHTETR"/>
</dbReference>
<dbReference type="InterPro" id="IPR050109">
    <property type="entry name" value="HTH-type_TetR-like_transc_reg"/>
</dbReference>
<keyword evidence="7" id="KW-1185">Reference proteome</keyword>
<dbReference type="InterPro" id="IPR009057">
    <property type="entry name" value="Homeodomain-like_sf"/>
</dbReference>
<accession>A0A2U1ZQX4</accession>
<dbReference type="Gene3D" id="1.10.357.10">
    <property type="entry name" value="Tetracycline Repressor, domain 2"/>
    <property type="match status" value="1"/>
</dbReference>
<keyword evidence="2 4" id="KW-0238">DNA-binding</keyword>
<dbReference type="InterPro" id="IPR001647">
    <property type="entry name" value="HTH_TetR"/>
</dbReference>
<feature type="DNA-binding region" description="H-T-H motif" evidence="4">
    <location>
        <begin position="35"/>
        <end position="54"/>
    </location>
</feature>
<dbReference type="PANTHER" id="PTHR30055">
    <property type="entry name" value="HTH-TYPE TRANSCRIPTIONAL REGULATOR RUTR"/>
    <property type="match status" value="1"/>
</dbReference>
<dbReference type="Proteomes" id="UP000245166">
    <property type="component" value="Unassembled WGS sequence"/>
</dbReference>
<evidence type="ECO:0000259" key="5">
    <source>
        <dbReference type="PROSITE" id="PS50977"/>
    </source>
</evidence>
<evidence type="ECO:0000256" key="4">
    <source>
        <dbReference type="PROSITE-ProRule" id="PRU00335"/>
    </source>
</evidence>
<dbReference type="PANTHER" id="PTHR30055:SF234">
    <property type="entry name" value="HTH-TYPE TRANSCRIPTIONAL REGULATOR BETI"/>
    <property type="match status" value="1"/>
</dbReference>
<reference evidence="6 7" key="1">
    <citation type="submission" date="2018-03" db="EMBL/GenBank/DDBJ databases">
        <title>Genome assembly of novel Miniimonas species PCH200.</title>
        <authorList>
            <person name="Thakur V."/>
            <person name="Kumar V."/>
            <person name="Singh D."/>
        </authorList>
    </citation>
    <scope>NUCLEOTIDE SEQUENCE [LARGE SCALE GENOMIC DNA]</scope>
    <source>
        <strain evidence="6 7">PCH200</strain>
    </source>
</reference>
<dbReference type="SUPFAM" id="SSF46689">
    <property type="entry name" value="Homeodomain-like"/>
    <property type="match status" value="1"/>
</dbReference>
<dbReference type="AlphaFoldDB" id="A0A2U1ZQX4"/>
<dbReference type="RefSeq" id="WP_109227759.1">
    <property type="nucleotide sequence ID" value="NZ_PYHR01000002.1"/>
</dbReference>
<dbReference type="EMBL" id="PYHR01000002">
    <property type="protein sequence ID" value="PWD49376.1"/>
    <property type="molecule type" value="Genomic_DNA"/>
</dbReference>
<evidence type="ECO:0000313" key="7">
    <source>
        <dbReference type="Proteomes" id="UP000245166"/>
    </source>
</evidence>
<evidence type="ECO:0000256" key="3">
    <source>
        <dbReference type="ARBA" id="ARBA00023163"/>
    </source>
</evidence>
<dbReference type="GO" id="GO:0003700">
    <property type="term" value="F:DNA-binding transcription factor activity"/>
    <property type="evidence" value="ECO:0007669"/>
    <property type="project" value="TreeGrafter"/>
</dbReference>
<name>A0A2U1ZQX4_9MICO</name>
<dbReference type="OrthoDB" id="956698at2"/>
<dbReference type="GO" id="GO:0000976">
    <property type="term" value="F:transcription cis-regulatory region binding"/>
    <property type="evidence" value="ECO:0007669"/>
    <property type="project" value="TreeGrafter"/>
</dbReference>
<evidence type="ECO:0000256" key="1">
    <source>
        <dbReference type="ARBA" id="ARBA00023015"/>
    </source>
</evidence>
<dbReference type="Pfam" id="PF00440">
    <property type="entry name" value="TetR_N"/>
    <property type="match status" value="1"/>
</dbReference>
<comment type="caution">
    <text evidence="6">The sequence shown here is derived from an EMBL/GenBank/DDBJ whole genome shotgun (WGS) entry which is preliminary data.</text>
</comment>
<protein>
    <submittedName>
        <fullName evidence="6">TetR family transcriptional regulator</fullName>
    </submittedName>
</protein>